<keyword evidence="5 8" id="KW-0812">Transmembrane</keyword>
<keyword evidence="10" id="KW-1185">Reference proteome</keyword>
<dbReference type="InterPro" id="IPR001463">
    <property type="entry name" value="Na/Ala_symport"/>
</dbReference>
<evidence type="ECO:0000313" key="10">
    <source>
        <dbReference type="Proteomes" id="UP000614200"/>
    </source>
</evidence>
<keyword evidence="4 8" id="KW-1003">Cell membrane</keyword>
<feature type="transmembrane region" description="Helical" evidence="8">
    <location>
        <begin position="158"/>
        <end position="180"/>
    </location>
</feature>
<evidence type="ECO:0000256" key="7">
    <source>
        <dbReference type="ARBA" id="ARBA00023136"/>
    </source>
</evidence>
<feature type="transmembrane region" description="Helical" evidence="8">
    <location>
        <begin position="186"/>
        <end position="204"/>
    </location>
</feature>
<evidence type="ECO:0000256" key="4">
    <source>
        <dbReference type="ARBA" id="ARBA00022475"/>
    </source>
</evidence>
<feature type="transmembrane region" description="Helical" evidence="8">
    <location>
        <begin position="100"/>
        <end position="122"/>
    </location>
</feature>
<keyword evidence="7 8" id="KW-0472">Membrane</keyword>
<comment type="similarity">
    <text evidence="2 8">Belongs to the alanine or glycine:cation symporter (AGCS) (TC 2.A.25) family.</text>
</comment>
<keyword evidence="8" id="KW-0769">Symport</keyword>
<evidence type="ECO:0000256" key="8">
    <source>
        <dbReference type="RuleBase" id="RU363064"/>
    </source>
</evidence>
<evidence type="ECO:0000313" key="9">
    <source>
        <dbReference type="EMBL" id="MBF4693755.1"/>
    </source>
</evidence>
<protein>
    <submittedName>
        <fullName evidence="9">Sodium:alanine symporter family protein</fullName>
    </submittedName>
</protein>
<dbReference type="PRINTS" id="PR00175">
    <property type="entry name" value="NAALASMPORT"/>
</dbReference>
<dbReference type="PANTHER" id="PTHR30330:SF14">
    <property type="entry name" value="SODIUM_AMINO ACID (ALANINE) SYMPORTER"/>
    <property type="match status" value="1"/>
</dbReference>
<feature type="transmembrane region" description="Helical" evidence="8">
    <location>
        <begin position="74"/>
        <end position="94"/>
    </location>
</feature>
<evidence type="ECO:0000256" key="2">
    <source>
        <dbReference type="ARBA" id="ARBA00009261"/>
    </source>
</evidence>
<name>A0ABR9ZTH7_9FIRM</name>
<evidence type="ECO:0000256" key="3">
    <source>
        <dbReference type="ARBA" id="ARBA00022448"/>
    </source>
</evidence>
<dbReference type="NCBIfam" id="TIGR00835">
    <property type="entry name" value="agcS"/>
    <property type="match status" value="1"/>
</dbReference>
<feature type="transmembrane region" description="Helical" evidence="8">
    <location>
        <begin position="249"/>
        <end position="270"/>
    </location>
</feature>
<evidence type="ECO:0000256" key="6">
    <source>
        <dbReference type="ARBA" id="ARBA00022989"/>
    </source>
</evidence>
<gene>
    <name evidence="9" type="ORF">ISU02_11510</name>
</gene>
<comment type="subcellular location">
    <subcellularLocation>
        <location evidence="1 8">Cell membrane</location>
        <topology evidence="1 8">Multi-pass membrane protein</topology>
    </subcellularLocation>
</comment>
<evidence type="ECO:0000256" key="1">
    <source>
        <dbReference type="ARBA" id="ARBA00004651"/>
    </source>
</evidence>
<dbReference type="PANTHER" id="PTHR30330">
    <property type="entry name" value="AGSS FAMILY TRANSPORTER, SODIUM-ALANINE"/>
    <property type="match status" value="1"/>
</dbReference>
<feature type="transmembrane region" description="Helical" evidence="8">
    <location>
        <begin position="216"/>
        <end position="237"/>
    </location>
</feature>
<comment type="caution">
    <text evidence="9">The sequence shown here is derived from an EMBL/GenBank/DDBJ whole genome shotgun (WGS) entry which is preliminary data.</text>
</comment>
<keyword evidence="6 8" id="KW-1133">Transmembrane helix</keyword>
<feature type="transmembrane region" description="Helical" evidence="8">
    <location>
        <begin position="359"/>
        <end position="379"/>
    </location>
</feature>
<dbReference type="Pfam" id="PF01235">
    <property type="entry name" value="Na_Ala_symp"/>
    <property type="match status" value="1"/>
</dbReference>
<sequence>MMTQATVEYIVWEVLWGTPLIITILAIGLYLTYRTGFFQFRFLKHAMGEAFKQFRPNKMNQGSGVISSFQAMSLALGATVGVGNIGGVAAAIAIGGPGAIFWMWIVGLLGMIIKLSEITLAVHYRSKNLDGSTYGGPNYYMKKGIGKQLGLKKVFKSLSALFAFGFLVSFFINIQIYTVAEAISSTFNTSMMGMAIVFTIILYIMISGGLKGLGKIAGTLVPFMVVFYLLGGLFIIVKFANQIPSCIGLIFSSALTGTAAIGGFGGAAFAHAIKTGMARSVFSNEAGWGSAPMVHASAKVDHPVKQGVLGIFEVMVDTLFICSITALVIMVTGEWSSGLSGAALTLSAFETGIGNSGRIILALGTFLFGITTASGIYAQMEVVLRYLLGESKRKDFCLSVYKWLYPLPGLGLVIVAVYFAFPGTTVWLFSDMSTALPIFANVVALAILSPKVVELLNDYKARYLGFGKIDPKTKLFYEDSTPDDLELLSDPEELAMS</sequence>
<feature type="transmembrane region" description="Helical" evidence="8">
    <location>
        <begin position="427"/>
        <end position="448"/>
    </location>
</feature>
<feature type="transmembrane region" description="Helical" evidence="8">
    <location>
        <begin position="308"/>
        <end position="331"/>
    </location>
</feature>
<accession>A0ABR9ZTH7</accession>
<evidence type="ECO:0000256" key="5">
    <source>
        <dbReference type="ARBA" id="ARBA00022692"/>
    </source>
</evidence>
<dbReference type="Proteomes" id="UP000614200">
    <property type="component" value="Unassembled WGS sequence"/>
</dbReference>
<feature type="transmembrane region" description="Helical" evidence="8">
    <location>
        <begin position="400"/>
        <end position="421"/>
    </location>
</feature>
<proteinExistence type="inferred from homology"/>
<keyword evidence="3 8" id="KW-0813">Transport</keyword>
<organism evidence="9 10">
    <name type="scientific">Fusibacter ferrireducens</name>
    <dbReference type="NCBI Taxonomy" id="2785058"/>
    <lineage>
        <taxon>Bacteria</taxon>
        <taxon>Bacillati</taxon>
        <taxon>Bacillota</taxon>
        <taxon>Clostridia</taxon>
        <taxon>Eubacteriales</taxon>
        <taxon>Eubacteriales Family XII. Incertae Sedis</taxon>
        <taxon>Fusibacter</taxon>
    </lineage>
</organism>
<feature type="transmembrane region" description="Helical" evidence="8">
    <location>
        <begin position="14"/>
        <end position="33"/>
    </location>
</feature>
<reference evidence="9 10" key="1">
    <citation type="submission" date="2020-11" db="EMBL/GenBank/DDBJ databases">
        <title>Fusibacter basophilias sp. nov.</title>
        <authorList>
            <person name="Qiu D."/>
        </authorList>
    </citation>
    <scope>NUCLEOTIDE SEQUENCE [LARGE SCALE GENOMIC DNA]</scope>
    <source>
        <strain evidence="9 10">Q10-2</strain>
    </source>
</reference>
<dbReference type="EMBL" id="JADKNH010000006">
    <property type="protein sequence ID" value="MBF4693755.1"/>
    <property type="molecule type" value="Genomic_DNA"/>
</dbReference>